<name>A0A8R7QJI3_TRIUA</name>
<dbReference type="AlphaFoldDB" id="A0A8R7QJI3"/>
<evidence type="ECO:0000313" key="2">
    <source>
        <dbReference type="Proteomes" id="UP000015106"/>
    </source>
</evidence>
<dbReference type="Proteomes" id="UP000015106">
    <property type="component" value="Chromosome 5"/>
</dbReference>
<dbReference type="EnsemblPlants" id="TuG1812G0500004056.01.T01">
    <property type="protein sequence ID" value="TuG1812G0500004056.01.T01.cds298600"/>
    <property type="gene ID" value="TuG1812G0500004056.01"/>
</dbReference>
<protein>
    <submittedName>
        <fullName evidence="1">Uncharacterized protein</fullName>
    </submittedName>
</protein>
<sequence length="31" mass="3557">MSKFENYSQSCVSLTVYSRGATSIRRQRTTV</sequence>
<reference evidence="1" key="3">
    <citation type="submission" date="2022-06" db="UniProtKB">
        <authorList>
            <consortium name="EnsemblPlants"/>
        </authorList>
    </citation>
    <scope>IDENTIFICATION</scope>
</reference>
<keyword evidence="2" id="KW-1185">Reference proteome</keyword>
<accession>A0A8R7QJI3</accession>
<reference evidence="2" key="1">
    <citation type="journal article" date="2013" name="Nature">
        <title>Draft genome of the wheat A-genome progenitor Triticum urartu.</title>
        <authorList>
            <person name="Ling H.Q."/>
            <person name="Zhao S."/>
            <person name="Liu D."/>
            <person name="Wang J."/>
            <person name="Sun H."/>
            <person name="Zhang C."/>
            <person name="Fan H."/>
            <person name="Li D."/>
            <person name="Dong L."/>
            <person name="Tao Y."/>
            <person name="Gao C."/>
            <person name="Wu H."/>
            <person name="Li Y."/>
            <person name="Cui Y."/>
            <person name="Guo X."/>
            <person name="Zheng S."/>
            <person name="Wang B."/>
            <person name="Yu K."/>
            <person name="Liang Q."/>
            <person name="Yang W."/>
            <person name="Lou X."/>
            <person name="Chen J."/>
            <person name="Feng M."/>
            <person name="Jian J."/>
            <person name="Zhang X."/>
            <person name="Luo G."/>
            <person name="Jiang Y."/>
            <person name="Liu J."/>
            <person name="Wang Z."/>
            <person name="Sha Y."/>
            <person name="Zhang B."/>
            <person name="Wu H."/>
            <person name="Tang D."/>
            <person name="Shen Q."/>
            <person name="Xue P."/>
            <person name="Zou S."/>
            <person name="Wang X."/>
            <person name="Liu X."/>
            <person name="Wang F."/>
            <person name="Yang Y."/>
            <person name="An X."/>
            <person name="Dong Z."/>
            <person name="Zhang K."/>
            <person name="Zhang X."/>
            <person name="Luo M.C."/>
            <person name="Dvorak J."/>
            <person name="Tong Y."/>
            <person name="Wang J."/>
            <person name="Yang H."/>
            <person name="Li Z."/>
            <person name="Wang D."/>
            <person name="Zhang A."/>
            <person name="Wang J."/>
        </authorList>
    </citation>
    <scope>NUCLEOTIDE SEQUENCE</scope>
    <source>
        <strain evidence="2">cv. G1812</strain>
    </source>
</reference>
<proteinExistence type="predicted"/>
<organism evidence="1 2">
    <name type="scientific">Triticum urartu</name>
    <name type="common">Red wild einkorn</name>
    <name type="synonym">Crithodium urartu</name>
    <dbReference type="NCBI Taxonomy" id="4572"/>
    <lineage>
        <taxon>Eukaryota</taxon>
        <taxon>Viridiplantae</taxon>
        <taxon>Streptophyta</taxon>
        <taxon>Embryophyta</taxon>
        <taxon>Tracheophyta</taxon>
        <taxon>Spermatophyta</taxon>
        <taxon>Magnoliopsida</taxon>
        <taxon>Liliopsida</taxon>
        <taxon>Poales</taxon>
        <taxon>Poaceae</taxon>
        <taxon>BOP clade</taxon>
        <taxon>Pooideae</taxon>
        <taxon>Triticodae</taxon>
        <taxon>Triticeae</taxon>
        <taxon>Triticinae</taxon>
        <taxon>Triticum</taxon>
    </lineage>
</organism>
<evidence type="ECO:0000313" key="1">
    <source>
        <dbReference type="EnsemblPlants" id="TuG1812G0500004056.01.T01.cds298600"/>
    </source>
</evidence>
<dbReference type="Gramene" id="TuG1812G0500004056.01.T01">
    <property type="protein sequence ID" value="TuG1812G0500004056.01.T01.cds298600"/>
    <property type="gene ID" value="TuG1812G0500004056.01"/>
</dbReference>
<reference evidence="1" key="2">
    <citation type="submission" date="2018-03" db="EMBL/GenBank/DDBJ databases">
        <title>The Triticum urartu genome reveals the dynamic nature of wheat genome evolution.</title>
        <authorList>
            <person name="Ling H."/>
            <person name="Ma B."/>
            <person name="Shi X."/>
            <person name="Liu H."/>
            <person name="Dong L."/>
            <person name="Sun H."/>
            <person name="Cao Y."/>
            <person name="Gao Q."/>
            <person name="Zheng S."/>
            <person name="Li Y."/>
            <person name="Yu Y."/>
            <person name="Du H."/>
            <person name="Qi M."/>
            <person name="Li Y."/>
            <person name="Yu H."/>
            <person name="Cui Y."/>
            <person name="Wang N."/>
            <person name="Chen C."/>
            <person name="Wu H."/>
            <person name="Zhao Y."/>
            <person name="Zhang J."/>
            <person name="Li Y."/>
            <person name="Zhou W."/>
            <person name="Zhang B."/>
            <person name="Hu W."/>
            <person name="Eijk M."/>
            <person name="Tang J."/>
            <person name="Witsenboer H."/>
            <person name="Zhao S."/>
            <person name="Li Z."/>
            <person name="Zhang A."/>
            <person name="Wang D."/>
            <person name="Liang C."/>
        </authorList>
    </citation>
    <scope>NUCLEOTIDE SEQUENCE [LARGE SCALE GENOMIC DNA]</scope>
    <source>
        <strain evidence="1">cv. G1812</strain>
    </source>
</reference>